<protein>
    <submittedName>
        <fullName evidence="8">4Fe-4S ferredoxin</fullName>
    </submittedName>
</protein>
<evidence type="ECO:0000256" key="2">
    <source>
        <dbReference type="ARBA" id="ARBA00022485"/>
    </source>
</evidence>
<keyword evidence="5" id="KW-0408">Iron</keyword>
<dbReference type="GO" id="GO:0051539">
    <property type="term" value="F:4 iron, 4 sulfur cluster binding"/>
    <property type="evidence" value="ECO:0007669"/>
    <property type="project" value="UniProtKB-KW"/>
</dbReference>
<dbReference type="AlphaFoldDB" id="A0A226BXA3"/>
<evidence type="ECO:0000256" key="1">
    <source>
        <dbReference type="ARBA" id="ARBA00022448"/>
    </source>
</evidence>
<evidence type="ECO:0000313" key="9">
    <source>
        <dbReference type="Proteomes" id="UP000214588"/>
    </source>
</evidence>
<feature type="domain" description="4Fe-4S ferredoxin-type" evidence="7">
    <location>
        <begin position="107"/>
        <end position="133"/>
    </location>
</feature>
<accession>A0A226BXA3</accession>
<dbReference type="Pfam" id="PF12800">
    <property type="entry name" value="Fer4_4"/>
    <property type="match status" value="2"/>
</dbReference>
<dbReference type="Gene3D" id="3.30.70.20">
    <property type="match status" value="2"/>
</dbReference>
<name>A0A226BXA3_9FIRM</name>
<gene>
    <name evidence="8" type="ORF">CDO51_08080</name>
</gene>
<keyword evidence="6" id="KW-0411">Iron-sulfur</keyword>
<keyword evidence="1" id="KW-0813">Transport</keyword>
<dbReference type="InterPro" id="IPR017900">
    <property type="entry name" value="4Fe4S_Fe_S_CS"/>
</dbReference>
<dbReference type="CDD" id="cd10550">
    <property type="entry name" value="DMSOR_beta_like"/>
    <property type="match status" value="1"/>
</dbReference>
<dbReference type="PROSITE" id="PS00198">
    <property type="entry name" value="4FE4S_FER_1"/>
    <property type="match status" value="1"/>
</dbReference>
<evidence type="ECO:0000313" key="8">
    <source>
        <dbReference type="EMBL" id="OWZ83551.1"/>
    </source>
</evidence>
<keyword evidence="2" id="KW-0004">4Fe-4S</keyword>
<evidence type="ECO:0000256" key="6">
    <source>
        <dbReference type="ARBA" id="ARBA00023014"/>
    </source>
</evidence>
<dbReference type="GO" id="GO:0046872">
    <property type="term" value="F:metal ion binding"/>
    <property type="evidence" value="ECO:0007669"/>
    <property type="project" value="UniProtKB-KW"/>
</dbReference>
<sequence length="142" mass="15608">MTRKKLVSEFDLCTGCAICTLVCSKELQGGYNPRFARLRLEEQMDGLVTEPIVCNQCENAFCEKVCPVSAITRENEIPVIKEDKCIGCGRCMEYCPKDVIVLVDNKASKCDLCGGDPVCVKNCPTGALKLFEDSRKGGDDVE</sequence>
<dbReference type="OrthoDB" id="9810688at2"/>
<dbReference type="PANTHER" id="PTHR42859">
    <property type="entry name" value="OXIDOREDUCTASE"/>
    <property type="match status" value="1"/>
</dbReference>
<feature type="domain" description="4Fe-4S ferredoxin-type" evidence="7">
    <location>
        <begin position="4"/>
        <end position="34"/>
    </location>
</feature>
<dbReference type="Pfam" id="PF25160">
    <property type="entry name" value="LdpA_Fe-S-bd"/>
    <property type="match status" value="1"/>
</dbReference>
<organism evidence="8 9">
    <name type="scientific">Natranaerobius trueperi</name>
    <dbReference type="NCBI Taxonomy" id="759412"/>
    <lineage>
        <taxon>Bacteria</taxon>
        <taxon>Bacillati</taxon>
        <taxon>Bacillota</taxon>
        <taxon>Clostridia</taxon>
        <taxon>Natranaerobiales</taxon>
        <taxon>Natranaerobiaceae</taxon>
        <taxon>Natranaerobius</taxon>
    </lineage>
</organism>
<dbReference type="RefSeq" id="WP_089023774.1">
    <property type="nucleotide sequence ID" value="NZ_NIQC01000016.1"/>
</dbReference>
<dbReference type="PROSITE" id="PS51379">
    <property type="entry name" value="4FE4S_FER_2"/>
    <property type="match status" value="3"/>
</dbReference>
<proteinExistence type="predicted"/>
<evidence type="ECO:0000256" key="3">
    <source>
        <dbReference type="ARBA" id="ARBA00022723"/>
    </source>
</evidence>
<dbReference type="InterPro" id="IPR017896">
    <property type="entry name" value="4Fe4S_Fe-S-bd"/>
</dbReference>
<keyword evidence="3" id="KW-0479">Metal-binding</keyword>
<evidence type="ECO:0000259" key="7">
    <source>
        <dbReference type="PROSITE" id="PS51379"/>
    </source>
</evidence>
<evidence type="ECO:0000256" key="5">
    <source>
        <dbReference type="ARBA" id="ARBA00023004"/>
    </source>
</evidence>
<dbReference type="SUPFAM" id="SSF54862">
    <property type="entry name" value="4Fe-4S ferredoxins"/>
    <property type="match status" value="1"/>
</dbReference>
<dbReference type="PANTHER" id="PTHR42859:SF10">
    <property type="entry name" value="DIMETHYLSULFOXIDE REDUCTASE CHAIN B"/>
    <property type="match status" value="1"/>
</dbReference>
<reference evidence="8 9" key="1">
    <citation type="submission" date="2017-06" db="EMBL/GenBank/DDBJ databases">
        <title>Draft Genome Sequence of Natranaerobius trueperi halophilic, alkalithermophilic bacteria from soda lakes.</title>
        <authorList>
            <person name="Zhao B."/>
        </authorList>
    </citation>
    <scope>NUCLEOTIDE SEQUENCE [LARGE SCALE GENOMIC DNA]</scope>
    <source>
        <strain evidence="8 9">DSM 18760</strain>
    </source>
</reference>
<dbReference type="InterPro" id="IPR050294">
    <property type="entry name" value="RnfB_subfamily"/>
</dbReference>
<keyword evidence="4" id="KW-0249">Electron transport</keyword>
<dbReference type="EMBL" id="NIQC01000016">
    <property type="protein sequence ID" value="OWZ83551.1"/>
    <property type="molecule type" value="Genomic_DNA"/>
</dbReference>
<dbReference type="Proteomes" id="UP000214588">
    <property type="component" value="Unassembled WGS sequence"/>
</dbReference>
<comment type="caution">
    <text evidence="8">The sequence shown here is derived from an EMBL/GenBank/DDBJ whole genome shotgun (WGS) entry which is preliminary data.</text>
</comment>
<keyword evidence="9" id="KW-1185">Reference proteome</keyword>
<evidence type="ECO:0000256" key="4">
    <source>
        <dbReference type="ARBA" id="ARBA00022982"/>
    </source>
</evidence>
<feature type="domain" description="4Fe-4S ferredoxin-type" evidence="7">
    <location>
        <begin position="76"/>
        <end position="105"/>
    </location>
</feature>
<dbReference type="InterPro" id="IPR057431">
    <property type="entry name" value="LdpA_Fe-S-bd"/>
</dbReference>